<gene>
    <name evidence="2" type="ORF">COLO4_36791</name>
</gene>
<evidence type="ECO:0000313" key="3">
    <source>
        <dbReference type="Proteomes" id="UP000187203"/>
    </source>
</evidence>
<organism evidence="2 3">
    <name type="scientific">Corchorus olitorius</name>
    <dbReference type="NCBI Taxonomy" id="93759"/>
    <lineage>
        <taxon>Eukaryota</taxon>
        <taxon>Viridiplantae</taxon>
        <taxon>Streptophyta</taxon>
        <taxon>Embryophyta</taxon>
        <taxon>Tracheophyta</taxon>
        <taxon>Spermatophyta</taxon>
        <taxon>Magnoliopsida</taxon>
        <taxon>eudicotyledons</taxon>
        <taxon>Gunneridae</taxon>
        <taxon>Pentapetalae</taxon>
        <taxon>rosids</taxon>
        <taxon>malvids</taxon>
        <taxon>Malvales</taxon>
        <taxon>Malvaceae</taxon>
        <taxon>Grewioideae</taxon>
        <taxon>Apeibeae</taxon>
        <taxon>Corchorus</taxon>
    </lineage>
</organism>
<protein>
    <submittedName>
        <fullName evidence="2">Uncharacterized protein</fullName>
    </submittedName>
</protein>
<evidence type="ECO:0000313" key="2">
    <source>
        <dbReference type="EMBL" id="OMO53280.1"/>
    </source>
</evidence>
<comment type="caution">
    <text evidence="2">The sequence shown here is derived from an EMBL/GenBank/DDBJ whole genome shotgun (WGS) entry which is preliminary data.</text>
</comment>
<accession>A0A1R3G5H7</accession>
<name>A0A1R3G5H7_9ROSI</name>
<evidence type="ECO:0000256" key="1">
    <source>
        <dbReference type="SAM" id="MobiDB-lite"/>
    </source>
</evidence>
<feature type="region of interest" description="Disordered" evidence="1">
    <location>
        <begin position="26"/>
        <end position="73"/>
    </location>
</feature>
<dbReference type="Proteomes" id="UP000187203">
    <property type="component" value="Unassembled WGS sequence"/>
</dbReference>
<dbReference type="EMBL" id="AWUE01023586">
    <property type="protein sequence ID" value="OMO53280.1"/>
    <property type="molecule type" value="Genomic_DNA"/>
</dbReference>
<sequence>MSQNLEDLIASLCNKNGYPIPLLLERKNHKQNTDNKTNHKRRPSLKFLDNNRPQHHYETQQRLKMQPKKGMHGKHQTISACNLRELHLPSFVRRGAKMVKARMVAVGNRTLSLAVPLKIAFMT</sequence>
<proteinExistence type="predicted"/>
<reference evidence="3" key="1">
    <citation type="submission" date="2013-09" db="EMBL/GenBank/DDBJ databases">
        <title>Corchorus olitorius genome sequencing.</title>
        <authorList>
            <person name="Alam M."/>
            <person name="Haque M.S."/>
            <person name="Islam M.S."/>
            <person name="Emdad E.M."/>
            <person name="Islam M.M."/>
            <person name="Ahmed B."/>
            <person name="Halim A."/>
            <person name="Hossen Q.M.M."/>
            <person name="Hossain M.Z."/>
            <person name="Ahmed R."/>
            <person name="Khan M.M."/>
            <person name="Islam R."/>
            <person name="Rashid M.M."/>
            <person name="Khan S.A."/>
            <person name="Rahman M.S."/>
            <person name="Alam M."/>
            <person name="Yahiya A.S."/>
            <person name="Khan M.S."/>
            <person name="Azam M.S."/>
            <person name="Haque T."/>
            <person name="Lashkar M.Z.H."/>
            <person name="Akhand A.I."/>
            <person name="Morshed G."/>
            <person name="Roy S."/>
            <person name="Uddin K.S."/>
            <person name="Rabeya T."/>
            <person name="Hossain A.S."/>
            <person name="Chowdhury A."/>
            <person name="Snigdha A.R."/>
            <person name="Mortoza M.S."/>
            <person name="Matin S.A."/>
            <person name="Hoque S.M.E."/>
            <person name="Islam M.K."/>
            <person name="Roy D.K."/>
            <person name="Haider R."/>
            <person name="Moosa M.M."/>
            <person name="Elias S.M."/>
            <person name="Hasan A.M."/>
            <person name="Jahan S."/>
            <person name="Shafiuddin M."/>
            <person name="Mahmood N."/>
            <person name="Shommy N.S."/>
        </authorList>
    </citation>
    <scope>NUCLEOTIDE SEQUENCE [LARGE SCALE GENOMIC DNA]</scope>
    <source>
        <strain evidence="3">cv. O-4</strain>
    </source>
</reference>
<dbReference type="AlphaFoldDB" id="A0A1R3G5H7"/>
<keyword evidence="3" id="KW-1185">Reference proteome</keyword>